<reference evidence="1 2" key="1">
    <citation type="submission" date="2019-09" db="EMBL/GenBank/DDBJ databases">
        <title>NBRP : Genome information of microbial organism related human and environment.</title>
        <authorList>
            <person name="Hattori M."/>
            <person name="Oshima K."/>
            <person name="Inaba H."/>
            <person name="Suda W."/>
            <person name="Sakamoto M."/>
            <person name="Iino T."/>
            <person name="Kitahara M."/>
            <person name="Oshida Y."/>
            <person name="Iida T."/>
            <person name="Kudo T."/>
            <person name="Itoh T."/>
            <person name="Ohkuma M."/>
        </authorList>
    </citation>
    <scope>NUCLEOTIDE SEQUENCE [LARGE SCALE GENOMIC DNA]</scope>
    <source>
        <strain evidence="1 2">Mie-1</strain>
    </source>
</reference>
<name>A0A5A7MY89_9PROT</name>
<proteinExistence type="predicted"/>
<dbReference type="PANTHER" id="PTHR20974:SF0">
    <property type="entry name" value="UPF0585 PROTEIN CG18661"/>
    <property type="match status" value="1"/>
</dbReference>
<dbReference type="PANTHER" id="PTHR20974">
    <property type="entry name" value="UPF0585 PROTEIN CG18661"/>
    <property type="match status" value="1"/>
</dbReference>
<dbReference type="Gene3D" id="3.40.50.150">
    <property type="entry name" value="Vaccinia Virus protein VP39"/>
    <property type="match status" value="1"/>
</dbReference>
<evidence type="ECO:0000313" key="2">
    <source>
        <dbReference type="Proteomes" id="UP000325187"/>
    </source>
</evidence>
<evidence type="ECO:0008006" key="3">
    <source>
        <dbReference type="Google" id="ProtNLM"/>
    </source>
</evidence>
<dbReference type="SUPFAM" id="SSF53335">
    <property type="entry name" value="S-adenosyl-L-methionine-dependent methyltransferases"/>
    <property type="match status" value="1"/>
</dbReference>
<evidence type="ECO:0000313" key="1">
    <source>
        <dbReference type="EMBL" id="GER00304.1"/>
    </source>
</evidence>
<accession>A0A5A7MY89</accession>
<comment type="caution">
    <text evidence="1">The sequence shown here is derived from an EMBL/GenBank/DDBJ whole genome shotgun (WGS) entry which is preliminary data.</text>
</comment>
<sequence>MTEKRHAPATERNRDAILDVLKDHLPAHGQVLELASGTGQHAVYFAPRLAPRIWQPSDLMADNIASISAWTKEMPCETLRDPIRLDASDPAWADGLLKSSPTITAITAINLIHISLGP</sequence>
<organism evidence="1 2">
    <name type="scientific">Iodidimonas gelatinilytica</name>
    <dbReference type="NCBI Taxonomy" id="1236966"/>
    <lineage>
        <taxon>Bacteria</taxon>
        <taxon>Pseudomonadati</taxon>
        <taxon>Pseudomonadota</taxon>
        <taxon>Alphaproteobacteria</taxon>
        <taxon>Iodidimonadales</taxon>
        <taxon>Iodidimonadaceae</taxon>
        <taxon>Iodidimonas</taxon>
    </lineage>
</organism>
<dbReference type="InterPro" id="IPR029063">
    <property type="entry name" value="SAM-dependent_MTases_sf"/>
</dbReference>
<keyword evidence="2" id="KW-1185">Reference proteome</keyword>
<gene>
    <name evidence="1" type="ORF">JCM17845_09270</name>
</gene>
<dbReference type="InterPro" id="IPR010342">
    <property type="entry name" value="DUF938"/>
</dbReference>
<protein>
    <recommendedName>
        <fullName evidence="3">DUF938 domain-containing protein</fullName>
    </recommendedName>
</protein>
<dbReference type="Pfam" id="PF06080">
    <property type="entry name" value="DUF938"/>
    <property type="match status" value="1"/>
</dbReference>
<dbReference type="EMBL" id="BKCM01000003">
    <property type="protein sequence ID" value="GER00304.1"/>
    <property type="molecule type" value="Genomic_DNA"/>
</dbReference>
<dbReference type="Proteomes" id="UP000325187">
    <property type="component" value="Unassembled WGS sequence"/>
</dbReference>
<dbReference type="AlphaFoldDB" id="A0A5A7MY89"/>